<evidence type="ECO:0000313" key="1">
    <source>
        <dbReference type="EMBL" id="GAA3536314.1"/>
    </source>
</evidence>
<evidence type="ECO:0008006" key="3">
    <source>
        <dbReference type="Google" id="ProtNLM"/>
    </source>
</evidence>
<evidence type="ECO:0000313" key="2">
    <source>
        <dbReference type="Proteomes" id="UP001500795"/>
    </source>
</evidence>
<sequence length="131" mass="15195">MDSRLYFVLLIIPLSLPAETFNWRFSLDPRNLISESPARYGMDIELQENQEGANRVRAFPRLQLTPQSSVSLSIKNYRPNLNVDGRRYKSSLRLRGDGVKVRIRPTDPKNNLEIDIKVTDDESLLGLRYKF</sequence>
<proteinExistence type="predicted"/>
<organism evidence="1 2">
    <name type="scientific">Zobellella aerophila</name>
    <dbReference type="NCBI Taxonomy" id="870480"/>
    <lineage>
        <taxon>Bacteria</taxon>
        <taxon>Pseudomonadati</taxon>
        <taxon>Pseudomonadota</taxon>
        <taxon>Gammaproteobacteria</taxon>
        <taxon>Aeromonadales</taxon>
        <taxon>Aeromonadaceae</taxon>
        <taxon>Zobellella</taxon>
    </lineage>
</organism>
<comment type="caution">
    <text evidence="1">The sequence shown here is derived from an EMBL/GenBank/DDBJ whole genome shotgun (WGS) entry which is preliminary data.</text>
</comment>
<name>A0ABP6VI38_9GAMM</name>
<accession>A0ABP6VI38</accession>
<reference evidence="2" key="1">
    <citation type="journal article" date="2019" name="Int. J. Syst. Evol. Microbiol.">
        <title>The Global Catalogue of Microorganisms (GCM) 10K type strain sequencing project: providing services to taxonomists for standard genome sequencing and annotation.</title>
        <authorList>
            <consortium name="The Broad Institute Genomics Platform"/>
            <consortium name="The Broad Institute Genome Sequencing Center for Infectious Disease"/>
            <person name="Wu L."/>
            <person name="Ma J."/>
        </authorList>
    </citation>
    <scope>NUCLEOTIDE SEQUENCE [LARGE SCALE GENOMIC DNA]</scope>
    <source>
        <strain evidence="2">JCM 17110</strain>
    </source>
</reference>
<protein>
    <recommendedName>
        <fullName evidence="3">DUF4426 domain-containing protein</fullName>
    </recommendedName>
</protein>
<dbReference type="EMBL" id="BAABCX010000001">
    <property type="protein sequence ID" value="GAA3536314.1"/>
    <property type="molecule type" value="Genomic_DNA"/>
</dbReference>
<gene>
    <name evidence="1" type="ORF">GCM10022394_14910</name>
</gene>
<keyword evidence="2" id="KW-1185">Reference proteome</keyword>
<dbReference type="Proteomes" id="UP001500795">
    <property type="component" value="Unassembled WGS sequence"/>
</dbReference>